<evidence type="ECO:0000313" key="5">
    <source>
        <dbReference type="Proteomes" id="UP000233551"/>
    </source>
</evidence>
<dbReference type="AlphaFoldDB" id="A0A218VTV7"/>
<keyword evidence="5" id="KW-1185">Reference proteome</keyword>
<dbReference type="Proteomes" id="UP000233551">
    <property type="component" value="Unassembled WGS sequence"/>
</dbReference>
<comment type="caution">
    <text evidence="2">The sequence shown here is derived from an EMBL/GenBank/DDBJ whole genome shotgun (WGS) entry which is preliminary data.</text>
</comment>
<evidence type="ECO:0000313" key="3">
    <source>
        <dbReference type="EMBL" id="PKI33418.1"/>
    </source>
</evidence>
<evidence type="ECO:0000256" key="1">
    <source>
        <dbReference type="SAM" id="MobiDB-lite"/>
    </source>
</evidence>
<gene>
    <name evidence="2" type="ORF">CDL15_Pgr012035</name>
    <name evidence="3" type="ORF">CRG98_046181</name>
</gene>
<accession>A0A218VTV7</accession>
<protein>
    <submittedName>
        <fullName evidence="2">Uncharacterized protein</fullName>
    </submittedName>
</protein>
<feature type="compositionally biased region" description="Basic and acidic residues" evidence="1">
    <location>
        <begin position="168"/>
        <end position="180"/>
    </location>
</feature>
<sequence>MHPPPSPILIDITITSPSLSFLHDISFASLLLHDTSPSLAINSIFSNTCTRRPSHLPLLASSSSYGLENKRGVLRSKKGDRHTKGDTRLTPTAASFFLGQQSGTPSDCFAEASFLLVELLLAAPSPQTILYFQLKKKRGRGERADPARPSFLGLPTPQVRWSRLQPSRMRDQPSAEKPRAGWDPSPLPLLKVPSLTDTSKHRMSLVSKP</sequence>
<reference evidence="4" key="1">
    <citation type="journal article" date="2017" name="Plant J.">
        <title>The pomegranate (Punica granatum L.) genome and the genomics of punicalagin biosynthesis.</title>
        <authorList>
            <person name="Qin G."/>
            <person name="Xu C."/>
            <person name="Ming R."/>
            <person name="Tang H."/>
            <person name="Guyot R."/>
            <person name="Kramer E.M."/>
            <person name="Hu Y."/>
            <person name="Yi X."/>
            <person name="Qi Y."/>
            <person name="Xu X."/>
            <person name="Gao Z."/>
            <person name="Pan H."/>
            <person name="Jian J."/>
            <person name="Tian Y."/>
            <person name="Yue Z."/>
            <person name="Xu Y."/>
        </authorList>
    </citation>
    <scope>NUCLEOTIDE SEQUENCE [LARGE SCALE GENOMIC DNA]</scope>
    <source>
        <strain evidence="4">cv. Dabenzi</strain>
    </source>
</reference>
<name>A0A218VTV7_PUNGR</name>
<feature type="region of interest" description="Disordered" evidence="1">
    <location>
        <begin position="137"/>
        <end position="209"/>
    </location>
</feature>
<evidence type="ECO:0000313" key="2">
    <source>
        <dbReference type="EMBL" id="OWM63994.1"/>
    </source>
</evidence>
<organism evidence="2 4">
    <name type="scientific">Punica granatum</name>
    <name type="common">Pomegranate</name>
    <dbReference type="NCBI Taxonomy" id="22663"/>
    <lineage>
        <taxon>Eukaryota</taxon>
        <taxon>Viridiplantae</taxon>
        <taxon>Streptophyta</taxon>
        <taxon>Embryophyta</taxon>
        <taxon>Tracheophyta</taxon>
        <taxon>Spermatophyta</taxon>
        <taxon>Magnoliopsida</taxon>
        <taxon>eudicotyledons</taxon>
        <taxon>Gunneridae</taxon>
        <taxon>Pentapetalae</taxon>
        <taxon>rosids</taxon>
        <taxon>malvids</taxon>
        <taxon>Myrtales</taxon>
        <taxon>Lythraceae</taxon>
        <taxon>Punica</taxon>
    </lineage>
</organism>
<evidence type="ECO:0000313" key="4">
    <source>
        <dbReference type="Proteomes" id="UP000197138"/>
    </source>
</evidence>
<dbReference type="Proteomes" id="UP000197138">
    <property type="component" value="Unassembled WGS sequence"/>
</dbReference>
<reference evidence="3 5" key="3">
    <citation type="submission" date="2017-11" db="EMBL/GenBank/DDBJ databases">
        <title>De-novo sequencing of pomegranate (Punica granatum L.) genome.</title>
        <authorList>
            <person name="Akparov Z."/>
            <person name="Amiraslanov A."/>
            <person name="Hajiyeva S."/>
            <person name="Abbasov M."/>
            <person name="Kaur K."/>
            <person name="Hamwieh A."/>
            <person name="Solovyev V."/>
            <person name="Salamov A."/>
            <person name="Braich B."/>
            <person name="Kosarev P."/>
            <person name="Mahmoud A."/>
            <person name="Hajiyev E."/>
            <person name="Babayeva S."/>
            <person name="Izzatullayeva V."/>
            <person name="Mammadov A."/>
            <person name="Mammadov A."/>
            <person name="Sharifova S."/>
            <person name="Ojaghi J."/>
            <person name="Eynullazada K."/>
            <person name="Bayramov B."/>
            <person name="Abdulazimova A."/>
            <person name="Shahmuradov I."/>
        </authorList>
    </citation>
    <scope>NUCLEOTIDE SEQUENCE [LARGE SCALE GENOMIC DNA]</scope>
    <source>
        <strain evidence="3">AG2017</strain>
        <strain evidence="5">cv. AG2017</strain>
        <tissue evidence="3">Leaf</tissue>
    </source>
</reference>
<proteinExistence type="predicted"/>
<dbReference type="EMBL" id="MTKT01005822">
    <property type="protein sequence ID" value="OWM63994.1"/>
    <property type="molecule type" value="Genomic_DNA"/>
</dbReference>
<dbReference type="EMBL" id="PGOL01006631">
    <property type="protein sequence ID" value="PKI33418.1"/>
    <property type="molecule type" value="Genomic_DNA"/>
</dbReference>
<reference evidence="2" key="2">
    <citation type="submission" date="2017-06" db="EMBL/GenBank/DDBJ databases">
        <title>The pomegranate genome and the genomics of punicalagin biosynthesis.</title>
        <authorList>
            <person name="Xu C."/>
        </authorList>
    </citation>
    <scope>NUCLEOTIDE SEQUENCE [LARGE SCALE GENOMIC DNA]</scope>
    <source>
        <tissue evidence="2">Fresh leaf</tissue>
    </source>
</reference>